<reference evidence="1 2" key="1">
    <citation type="journal article" date="2024" name="Plant Biotechnol. J.">
        <title>Dendrobium thyrsiflorum genome and its molecular insights into genes involved in important horticultural traits.</title>
        <authorList>
            <person name="Chen B."/>
            <person name="Wang J.Y."/>
            <person name="Zheng P.J."/>
            <person name="Li K.L."/>
            <person name="Liang Y.M."/>
            <person name="Chen X.F."/>
            <person name="Zhang C."/>
            <person name="Zhao X."/>
            <person name="He X."/>
            <person name="Zhang G.Q."/>
            <person name="Liu Z.J."/>
            <person name="Xu Q."/>
        </authorList>
    </citation>
    <scope>NUCLEOTIDE SEQUENCE [LARGE SCALE GENOMIC DNA]</scope>
    <source>
        <strain evidence="1">GZMU011</strain>
    </source>
</reference>
<comment type="caution">
    <text evidence="1">The sequence shown here is derived from an EMBL/GenBank/DDBJ whole genome shotgun (WGS) entry which is preliminary data.</text>
</comment>
<gene>
    <name evidence="1" type="ORF">M5K25_010907</name>
</gene>
<dbReference type="AlphaFoldDB" id="A0ABD0V2H8"/>
<organism evidence="1 2">
    <name type="scientific">Dendrobium thyrsiflorum</name>
    <name type="common">Pinecone-like raceme dendrobium</name>
    <name type="synonym">Orchid</name>
    <dbReference type="NCBI Taxonomy" id="117978"/>
    <lineage>
        <taxon>Eukaryota</taxon>
        <taxon>Viridiplantae</taxon>
        <taxon>Streptophyta</taxon>
        <taxon>Embryophyta</taxon>
        <taxon>Tracheophyta</taxon>
        <taxon>Spermatophyta</taxon>
        <taxon>Magnoliopsida</taxon>
        <taxon>Liliopsida</taxon>
        <taxon>Asparagales</taxon>
        <taxon>Orchidaceae</taxon>
        <taxon>Epidendroideae</taxon>
        <taxon>Malaxideae</taxon>
        <taxon>Dendrobiinae</taxon>
        <taxon>Dendrobium</taxon>
    </lineage>
</organism>
<evidence type="ECO:0000313" key="2">
    <source>
        <dbReference type="Proteomes" id="UP001552299"/>
    </source>
</evidence>
<dbReference type="Proteomes" id="UP001552299">
    <property type="component" value="Unassembled WGS sequence"/>
</dbReference>
<evidence type="ECO:0000313" key="1">
    <source>
        <dbReference type="EMBL" id="KAL0918863.1"/>
    </source>
</evidence>
<proteinExistence type="predicted"/>
<sequence length="173" mass="19326">MHNKRLRDKRLRNKGLKDDYDHLVYDDLTSDNEWFIDDETDLSLSDLQLENLSVDVLRGEVDQAGTSTSITPHTSTSTAAQQANKDISLLCTSIIYLDMRISIDCLHKKNASARMGLDKLSEVKKLTGQAFSIVVSLPTGRHLIASFVNHLTILAQQIIKHIVVIITIGALEQ</sequence>
<dbReference type="EMBL" id="JANQDX010000009">
    <property type="protein sequence ID" value="KAL0918863.1"/>
    <property type="molecule type" value="Genomic_DNA"/>
</dbReference>
<keyword evidence="2" id="KW-1185">Reference proteome</keyword>
<name>A0ABD0V2H8_DENTH</name>
<accession>A0ABD0V2H8</accession>
<protein>
    <submittedName>
        <fullName evidence="1">Uncharacterized protein</fullName>
    </submittedName>
</protein>